<organism evidence="2 3">
    <name type="scientific">Marinoscillum luteum</name>
    <dbReference type="NCBI Taxonomy" id="861051"/>
    <lineage>
        <taxon>Bacteria</taxon>
        <taxon>Pseudomonadati</taxon>
        <taxon>Bacteroidota</taxon>
        <taxon>Cytophagia</taxon>
        <taxon>Cytophagales</taxon>
        <taxon>Reichenbachiellaceae</taxon>
        <taxon>Marinoscillum</taxon>
    </lineage>
</organism>
<dbReference type="NCBIfam" id="TIGR02532">
    <property type="entry name" value="IV_pilin_GFxxxE"/>
    <property type="match status" value="1"/>
</dbReference>
<dbReference type="RefSeq" id="WP_395419519.1">
    <property type="nucleotide sequence ID" value="NZ_JBIPKE010000020.1"/>
</dbReference>
<keyword evidence="1" id="KW-1133">Transmembrane helix</keyword>
<dbReference type="Proteomes" id="UP001610063">
    <property type="component" value="Unassembled WGS sequence"/>
</dbReference>
<dbReference type="EMBL" id="JBIPKE010000020">
    <property type="protein sequence ID" value="MFH6986034.1"/>
    <property type="molecule type" value="Genomic_DNA"/>
</dbReference>
<evidence type="ECO:0000313" key="3">
    <source>
        <dbReference type="Proteomes" id="UP001610063"/>
    </source>
</evidence>
<keyword evidence="3" id="KW-1185">Reference proteome</keyword>
<dbReference type="Pfam" id="PF07963">
    <property type="entry name" value="N_methyl"/>
    <property type="match status" value="1"/>
</dbReference>
<accession>A0ABW7NI36</accession>
<keyword evidence="1" id="KW-0472">Membrane</keyword>
<keyword evidence="1" id="KW-0812">Transmembrane</keyword>
<protein>
    <submittedName>
        <fullName evidence="2">Type II secretion system protein J</fullName>
    </submittedName>
</protein>
<sequence>MYQKRISGFTIIELLVSMIIASIIMSLCWGVISFVQGYKSRIETKAEEITQGARVEYLLSKDFQACEAYKLSTGHLHLISEGREIDYEFGAEVMVRILKGTSDTLGVGMNVSIEENAPGVLRTCLFFGENSHCFQLYQIVSSENQMNNTIETY</sequence>
<evidence type="ECO:0000313" key="2">
    <source>
        <dbReference type="EMBL" id="MFH6986034.1"/>
    </source>
</evidence>
<gene>
    <name evidence="2" type="ORF">ACHKAR_21445</name>
</gene>
<proteinExistence type="predicted"/>
<comment type="caution">
    <text evidence="2">The sequence shown here is derived from an EMBL/GenBank/DDBJ whole genome shotgun (WGS) entry which is preliminary data.</text>
</comment>
<feature type="transmembrane region" description="Helical" evidence="1">
    <location>
        <begin position="12"/>
        <end position="35"/>
    </location>
</feature>
<dbReference type="InterPro" id="IPR012902">
    <property type="entry name" value="N_methyl_site"/>
</dbReference>
<name>A0ABW7NI36_9BACT</name>
<evidence type="ECO:0000256" key="1">
    <source>
        <dbReference type="SAM" id="Phobius"/>
    </source>
</evidence>
<reference evidence="2 3" key="1">
    <citation type="journal article" date="2013" name="Int. J. Syst. Evol. Microbiol.">
        <title>Marinoscillum luteum sp. nov., isolated from marine sediment.</title>
        <authorList>
            <person name="Cha I.T."/>
            <person name="Park S.J."/>
            <person name="Kim S.J."/>
            <person name="Kim J.G."/>
            <person name="Jung M.Y."/>
            <person name="Shin K.S."/>
            <person name="Kwon K.K."/>
            <person name="Yang S.H."/>
            <person name="Seo Y.S."/>
            <person name="Rhee S.K."/>
        </authorList>
    </citation>
    <scope>NUCLEOTIDE SEQUENCE [LARGE SCALE GENOMIC DNA]</scope>
    <source>
        <strain evidence="2 3">KCTC 23939</strain>
    </source>
</reference>